<keyword evidence="8" id="KW-1185">Reference proteome</keyword>
<dbReference type="Gene3D" id="2.60.40.1180">
    <property type="entry name" value="Golgi alpha-mannosidase II"/>
    <property type="match status" value="1"/>
</dbReference>
<evidence type="ECO:0000259" key="6">
    <source>
        <dbReference type="Pfam" id="PF18564"/>
    </source>
</evidence>
<dbReference type="InterPro" id="IPR001547">
    <property type="entry name" value="Glyco_hydro_5"/>
</dbReference>
<reference evidence="7 8" key="1">
    <citation type="submission" date="2020-08" db="EMBL/GenBank/DDBJ databases">
        <title>Sequencing the genomes of 1000 actinobacteria strains.</title>
        <authorList>
            <person name="Klenk H.-P."/>
        </authorList>
    </citation>
    <scope>NUCLEOTIDE SEQUENCE [LARGE SCALE GENOMIC DNA]</scope>
    <source>
        <strain evidence="7 8">DSM 46659</strain>
    </source>
</reference>
<dbReference type="EMBL" id="JACHDS010000001">
    <property type="protein sequence ID" value="MBB6174368.1"/>
    <property type="molecule type" value="Genomic_DNA"/>
</dbReference>
<feature type="domain" description="Glycoside hydrolase family 5" evidence="5">
    <location>
        <begin position="38"/>
        <end position="366"/>
    </location>
</feature>
<accession>A0A7W9YLG8</accession>
<dbReference type="InterPro" id="IPR013780">
    <property type="entry name" value="Glyco_hydro_b"/>
</dbReference>
<dbReference type="InterPro" id="IPR041036">
    <property type="entry name" value="GH5_C"/>
</dbReference>
<feature type="domain" description="Glycoside hydrolase family 5 C-terminal" evidence="6">
    <location>
        <begin position="393"/>
        <end position="480"/>
    </location>
</feature>
<name>A0A7W9YLG8_9ACTN</name>
<comment type="similarity">
    <text evidence="1 4">Belongs to the glycosyl hydrolase 5 (cellulase A) family.</text>
</comment>
<evidence type="ECO:0000256" key="2">
    <source>
        <dbReference type="ARBA" id="ARBA00022801"/>
    </source>
</evidence>
<dbReference type="AlphaFoldDB" id="A0A7W9YLG8"/>
<dbReference type="GO" id="GO:1901136">
    <property type="term" value="P:carbohydrate derivative catabolic process"/>
    <property type="evidence" value="ECO:0007669"/>
    <property type="project" value="UniProtKB-ARBA"/>
</dbReference>
<protein>
    <submittedName>
        <fullName evidence="7">Endoglycosylceramidase</fullName>
        <ecNumber evidence="7">3.2.1.123</ecNumber>
    </submittedName>
</protein>
<dbReference type="GO" id="GO:0008422">
    <property type="term" value="F:beta-glucosidase activity"/>
    <property type="evidence" value="ECO:0007669"/>
    <property type="project" value="TreeGrafter"/>
</dbReference>
<gene>
    <name evidence="7" type="ORF">HNR23_004428</name>
</gene>
<dbReference type="Pfam" id="PF18564">
    <property type="entry name" value="Glyco_hydro_5_C"/>
    <property type="match status" value="1"/>
</dbReference>
<evidence type="ECO:0000256" key="3">
    <source>
        <dbReference type="ARBA" id="ARBA00023295"/>
    </source>
</evidence>
<dbReference type="Proteomes" id="UP000546642">
    <property type="component" value="Unassembled WGS sequence"/>
</dbReference>
<keyword evidence="2 4" id="KW-0378">Hydrolase</keyword>
<evidence type="ECO:0000256" key="1">
    <source>
        <dbReference type="ARBA" id="ARBA00005641"/>
    </source>
</evidence>
<dbReference type="EC" id="3.2.1.123" evidence="7"/>
<keyword evidence="3 4" id="KW-0326">Glycosidase</keyword>
<dbReference type="GO" id="GO:0047876">
    <property type="term" value="F:endoglycosylceramidase activity"/>
    <property type="evidence" value="ECO:0007669"/>
    <property type="project" value="UniProtKB-EC"/>
</dbReference>
<organism evidence="7 8">
    <name type="scientific">Nocardiopsis mwathae</name>
    <dbReference type="NCBI Taxonomy" id="1472723"/>
    <lineage>
        <taxon>Bacteria</taxon>
        <taxon>Bacillati</taxon>
        <taxon>Actinomycetota</taxon>
        <taxon>Actinomycetes</taxon>
        <taxon>Streptosporangiales</taxon>
        <taxon>Nocardiopsidaceae</taxon>
        <taxon>Nocardiopsis</taxon>
    </lineage>
</organism>
<dbReference type="PANTHER" id="PTHR31308:SF3">
    <property type="entry name" value="ENDOGLYCOCERAMIDASE"/>
    <property type="match status" value="1"/>
</dbReference>
<sequence>MKRLPWLAAVVTLVLVGGVLAAIARPSPENPRFITDDQGRALILHGFNTSGSTKRDPDSMPWIEEQDVENEYRLMGTNFVRFLLQWSALEPAPDEYDEDYLDAVAERVSWYADRDFHVLLDMHQDLWGQSITAEGNVGNGAPPWATHTDGLPVAEQEQWELVYLEPGTMRSFDHFWNTTGEHPELMDHYVRAWGHVAERFADEPSVIGYDLMNEPWGGTLQGPAFERGPLAELYRRCIDAIRGADEDSWIFVEPQAVGTNWGLPSALPHLADPRYGEPRIVYAPHIYPLPMDLGESYGDDTSRAWIDRSVDLWRTNVQATAERLEAPVVLGEFGLDTTSPGAMEYVERLLEVSDEMGAGRAYWSNDLDGWGPWDYGNGGEDISPGALVEVMNRPYPRAIAGEPLAVRYDHDTLTLTVSFAEKSDEDVTGPTEIYVPEDRYPGGGTISSSDPEGAWTAEWDAERSVWEVESDPRRQEHELVITPPS</sequence>
<dbReference type="InterPro" id="IPR052066">
    <property type="entry name" value="Glycosphingolipid_Hydrolases"/>
</dbReference>
<dbReference type="GO" id="GO:0000272">
    <property type="term" value="P:polysaccharide catabolic process"/>
    <property type="evidence" value="ECO:0007669"/>
    <property type="project" value="InterPro"/>
</dbReference>
<dbReference type="InterPro" id="IPR017853">
    <property type="entry name" value="GH"/>
</dbReference>
<dbReference type="GO" id="GO:0016042">
    <property type="term" value="P:lipid catabolic process"/>
    <property type="evidence" value="ECO:0007669"/>
    <property type="project" value="UniProtKB-ARBA"/>
</dbReference>
<dbReference type="SUPFAM" id="SSF51445">
    <property type="entry name" value="(Trans)glycosidases"/>
    <property type="match status" value="1"/>
</dbReference>
<dbReference type="Pfam" id="PF00150">
    <property type="entry name" value="Cellulase"/>
    <property type="match status" value="1"/>
</dbReference>
<evidence type="ECO:0000256" key="4">
    <source>
        <dbReference type="RuleBase" id="RU361153"/>
    </source>
</evidence>
<dbReference type="RefSeq" id="WP_184078349.1">
    <property type="nucleotide sequence ID" value="NZ_JACHDS010000001.1"/>
</dbReference>
<comment type="caution">
    <text evidence="7">The sequence shown here is derived from an EMBL/GenBank/DDBJ whole genome shotgun (WGS) entry which is preliminary data.</text>
</comment>
<evidence type="ECO:0000313" key="7">
    <source>
        <dbReference type="EMBL" id="MBB6174368.1"/>
    </source>
</evidence>
<evidence type="ECO:0000313" key="8">
    <source>
        <dbReference type="Proteomes" id="UP000546642"/>
    </source>
</evidence>
<proteinExistence type="inferred from homology"/>
<evidence type="ECO:0000259" key="5">
    <source>
        <dbReference type="Pfam" id="PF00150"/>
    </source>
</evidence>
<dbReference type="PANTHER" id="PTHR31308">
    <property type="match status" value="1"/>
</dbReference>
<dbReference type="Gene3D" id="3.20.20.80">
    <property type="entry name" value="Glycosidases"/>
    <property type="match status" value="1"/>
</dbReference>